<dbReference type="PANTHER" id="PTHR13159:SF0">
    <property type="entry name" value="RADIAL SPOKE HEAD 6 HOMOLOG A"/>
    <property type="match status" value="1"/>
</dbReference>
<dbReference type="GO" id="GO:0060294">
    <property type="term" value="P:cilium movement involved in cell motility"/>
    <property type="evidence" value="ECO:0007669"/>
    <property type="project" value="InterPro"/>
</dbReference>
<sequence length="633" mass="72382">MKNNLMLSLNNAKDYLKSRNENGQSVYNHICDVINFIIVEKPEKCYEHFEMISSHIKESKKGDSVSAPSSAACGSPSHRGRSKASKEPHLRDANLDSYILHDYIKNKKDWLAKIKLSLQKKVQPKPSRLPFLKNFYEQAKLINWAGYHIGSDSVWLINESVKNVLEKYKNELASLHFWGILKGVKNDYYILEGLLKGDSTFLLQRKGKKAAPSEDSNGGESSSSEESSSTEGGKHEEEGEEEDEEEDDEEDENDEEDSNDEGRKNRNNSSGKSTNPKGKNKPTESHQLKYTREDFATFNKRVNRHVYWASVNGTDEWVLLKPTTPEYIQMASRTNKMLTGHMNKIITAFPNIAIKEKHYLRALISLISSYTHISPRRYYITRGAEKKRGAGKRKKGGKDQSGEEGEEGVDQDEDEEDYSNASNEKDDHSSETNDENEYTEDGEEEEEEEEEERGGNKRNGGLDHHKDNHNAGEDSLIENKKFQFDTNALSRLENWVHCKHYFLPNGHVCYPKDGRTKNGGRARNAQMRQIIKQNPPLKILRGINAQKENQVTPTWKVKHLNPGHYYGPHSLHYDVIVIYNFTFYGAFTVYSNGQFFNFYVGNGMKSKHSFIHTYQPGKVESDESELSEVDHSS</sequence>
<dbReference type="PANTHER" id="PTHR13159">
    <property type="entry name" value="RADIAL SPOKEHEAD-RELATED"/>
    <property type="match status" value="1"/>
</dbReference>
<dbReference type="Pfam" id="PF04712">
    <property type="entry name" value="Radial_spoke"/>
    <property type="match status" value="2"/>
</dbReference>
<feature type="compositionally biased region" description="Acidic residues" evidence="6">
    <location>
        <begin position="432"/>
        <end position="452"/>
    </location>
</feature>
<feature type="region of interest" description="Disordered" evidence="6">
    <location>
        <begin position="384"/>
        <end position="474"/>
    </location>
</feature>
<organism evidence="7 8">
    <name type="scientific">Plasmodium vivax (strain Brazil I)</name>
    <dbReference type="NCBI Taxonomy" id="1033975"/>
    <lineage>
        <taxon>Eukaryota</taxon>
        <taxon>Sar</taxon>
        <taxon>Alveolata</taxon>
        <taxon>Apicomplexa</taxon>
        <taxon>Aconoidasida</taxon>
        <taxon>Haemosporida</taxon>
        <taxon>Plasmodiidae</taxon>
        <taxon>Plasmodium</taxon>
        <taxon>Plasmodium (Plasmodium)</taxon>
    </lineage>
</organism>
<evidence type="ECO:0000256" key="4">
    <source>
        <dbReference type="ARBA" id="ARBA00023212"/>
    </source>
</evidence>
<accession>A0A0J9SMS8</accession>
<keyword evidence="2" id="KW-0963">Cytoplasm</keyword>
<feature type="compositionally biased region" description="Acidic residues" evidence="6">
    <location>
        <begin position="238"/>
        <end position="259"/>
    </location>
</feature>
<protein>
    <recommendedName>
        <fullName evidence="9">Radial spoke head protein</fullName>
    </recommendedName>
</protein>
<feature type="region of interest" description="Disordered" evidence="6">
    <location>
        <begin position="60"/>
        <end position="88"/>
    </location>
</feature>
<evidence type="ECO:0000256" key="1">
    <source>
        <dbReference type="ARBA" id="ARBA00004430"/>
    </source>
</evidence>
<evidence type="ECO:0000256" key="5">
    <source>
        <dbReference type="ARBA" id="ARBA00023273"/>
    </source>
</evidence>
<evidence type="ECO:0000313" key="8">
    <source>
        <dbReference type="Proteomes" id="UP000053327"/>
    </source>
</evidence>
<evidence type="ECO:0000313" key="7">
    <source>
        <dbReference type="EMBL" id="KMZ84189.1"/>
    </source>
</evidence>
<keyword evidence="4" id="KW-0206">Cytoskeleton</keyword>
<dbReference type="GO" id="GO:0001534">
    <property type="term" value="C:radial spoke"/>
    <property type="evidence" value="ECO:0007669"/>
    <property type="project" value="InterPro"/>
</dbReference>
<feature type="compositionally biased region" description="Acidic residues" evidence="6">
    <location>
        <begin position="402"/>
        <end position="418"/>
    </location>
</feature>
<comment type="subcellular location">
    <subcellularLocation>
        <location evidence="1">Cytoplasm</location>
        <location evidence="1">Cytoskeleton</location>
        <location evidence="1">Cilium axoneme</location>
    </subcellularLocation>
</comment>
<feature type="compositionally biased region" description="Basic and acidic residues" evidence="6">
    <location>
        <begin position="460"/>
        <end position="474"/>
    </location>
</feature>
<feature type="compositionally biased region" description="Low complexity" evidence="6">
    <location>
        <begin position="213"/>
        <end position="231"/>
    </location>
</feature>
<keyword evidence="3" id="KW-0969">Cilium</keyword>
<evidence type="ECO:0000256" key="2">
    <source>
        <dbReference type="ARBA" id="ARBA00022490"/>
    </source>
</evidence>
<dbReference type="GO" id="GO:0035082">
    <property type="term" value="P:axoneme assembly"/>
    <property type="evidence" value="ECO:0007669"/>
    <property type="project" value="TreeGrafter"/>
</dbReference>
<keyword evidence="5" id="KW-0966">Cell projection</keyword>
<evidence type="ECO:0000256" key="3">
    <source>
        <dbReference type="ARBA" id="ARBA00023069"/>
    </source>
</evidence>
<dbReference type="AlphaFoldDB" id="A0A0J9SMS8"/>
<feature type="compositionally biased region" description="Basic and acidic residues" evidence="6">
    <location>
        <begin position="281"/>
        <end position="290"/>
    </location>
</feature>
<evidence type="ECO:0000256" key="6">
    <source>
        <dbReference type="SAM" id="MobiDB-lite"/>
    </source>
</evidence>
<gene>
    <name evidence="7" type="ORF">PVBG_02416</name>
</gene>
<reference evidence="7 8" key="1">
    <citation type="submission" date="2011-08" db="EMBL/GenBank/DDBJ databases">
        <title>The Genome Sequence of Plasmodium vivax Brazil I.</title>
        <authorList>
            <consortium name="The Broad Institute Genome Sequencing Platform"/>
            <consortium name="The Broad Institute Genome Sequencing Center for Infectious Disease"/>
            <person name="Neafsey D."/>
            <person name="Carlton J."/>
            <person name="Barnwell J."/>
            <person name="Collins W."/>
            <person name="Escalante A."/>
            <person name="Mullikin J."/>
            <person name="Saul A."/>
            <person name="Guigo R."/>
            <person name="Camara F."/>
            <person name="Young S.K."/>
            <person name="Zeng Q."/>
            <person name="Gargeya S."/>
            <person name="Fitzgerald M."/>
            <person name="Haas B."/>
            <person name="Abouelleil A."/>
            <person name="Alvarado L."/>
            <person name="Arachchi H.M."/>
            <person name="Berlin A."/>
            <person name="Brown A."/>
            <person name="Chapman S.B."/>
            <person name="Chen Z."/>
            <person name="Dunbar C."/>
            <person name="Freedman E."/>
            <person name="Gearin G."/>
            <person name="Gellesch M."/>
            <person name="Goldberg J."/>
            <person name="Griggs A."/>
            <person name="Gujja S."/>
            <person name="Heiman D."/>
            <person name="Howarth C."/>
            <person name="Larson L."/>
            <person name="Lui A."/>
            <person name="MacDonald P.J.P."/>
            <person name="Montmayeur A."/>
            <person name="Murphy C."/>
            <person name="Neiman D."/>
            <person name="Pearson M."/>
            <person name="Priest M."/>
            <person name="Roberts A."/>
            <person name="Saif S."/>
            <person name="Shea T."/>
            <person name="Shenoy N."/>
            <person name="Sisk P."/>
            <person name="Stolte C."/>
            <person name="Sykes S."/>
            <person name="Wortman J."/>
            <person name="Nusbaum C."/>
            <person name="Birren B."/>
        </authorList>
    </citation>
    <scope>NUCLEOTIDE SEQUENCE [LARGE SCALE GENOMIC DNA]</scope>
    <source>
        <strain evidence="7 8">Brazil I</strain>
    </source>
</reference>
<feature type="compositionally biased region" description="Polar residues" evidence="6">
    <location>
        <begin position="267"/>
        <end position="277"/>
    </location>
</feature>
<name>A0A0J9SMS8_PLAV1</name>
<feature type="region of interest" description="Disordered" evidence="6">
    <location>
        <begin position="206"/>
        <end position="290"/>
    </location>
</feature>
<feature type="compositionally biased region" description="Low complexity" evidence="6">
    <location>
        <begin position="64"/>
        <end position="77"/>
    </location>
</feature>
<proteinExistence type="predicted"/>
<dbReference type="InterPro" id="IPR006802">
    <property type="entry name" value="Radial_spoke"/>
</dbReference>
<dbReference type="EMBL" id="KQ234864">
    <property type="protein sequence ID" value="KMZ84189.1"/>
    <property type="molecule type" value="Genomic_DNA"/>
</dbReference>
<evidence type="ECO:0008006" key="9">
    <source>
        <dbReference type="Google" id="ProtNLM"/>
    </source>
</evidence>
<dbReference type="OrthoDB" id="272202at2759"/>
<dbReference type="Proteomes" id="UP000053327">
    <property type="component" value="Unassembled WGS sequence"/>
</dbReference>